<dbReference type="EMBL" id="JAPEVG010000473">
    <property type="protein sequence ID" value="KAJ8462344.1"/>
    <property type="molecule type" value="Genomic_DNA"/>
</dbReference>
<keyword evidence="2" id="KW-1133">Transmembrane helix</keyword>
<feature type="compositionally biased region" description="Low complexity" evidence="1">
    <location>
        <begin position="8"/>
        <end position="35"/>
    </location>
</feature>
<evidence type="ECO:0000313" key="3">
    <source>
        <dbReference type="EMBL" id="KAJ8462344.1"/>
    </source>
</evidence>
<proteinExistence type="predicted"/>
<sequence length="261" mass="28872">MLRRHLASKAPACSSASPCHRPLSTNSPPAPTTSSRRAKLAPSFTKPLCFALAIFLSAYVFLFRSAPTPTTSANRIQYEDHIAMSATSAKGWHARARPHPSSADFVPARDNLVFAVLLNAPADPEGFTVALFRPDVAVNARGQVLQVQSDDFTALADLAEQVIRLPETGSFMNAWRVAHDRTDRKIDRLFVPTSSGEIKQTSVQGWHPERKHLKTPVAEYTELPPPLYELFGYIQEGRDGYQRGHEDNKDLIAKIKALVED</sequence>
<feature type="region of interest" description="Disordered" evidence="1">
    <location>
        <begin position="1"/>
        <end position="37"/>
    </location>
</feature>
<keyword evidence="2" id="KW-0812">Transmembrane</keyword>
<dbReference type="Proteomes" id="UP001215151">
    <property type="component" value="Unassembled WGS sequence"/>
</dbReference>
<gene>
    <name evidence="3" type="ORF">ONZ51_g10956</name>
</gene>
<keyword evidence="4" id="KW-1185">Reference proteome</keyword>
<name>A0AAD7X8C7_9APHY</name>
<accession>A0AAD7X8C7</accession>
<comment type="caution">
    <text evidence="3">The sequence shown here is derived from an EMBL/GenBank/DDBJ whole genome shotgun (WGS) entry which is preliminary data.</text>
</comment>
<dbReference type="AlphaFoldDB" id="A0AAD7X8C7"/>
<feature type="transmembrane region" description="Helical" evidence="2">
    <location>
        <begin position="44"/>
        <end position="62"/>
    </location>
</feature>
<protein>
    <submittedName>
        <fullName evidence="3">Uncharacterized protein</fullName>
    </submittedName>
</protein>
<organism evidence="3 4">
    <name type="scientific">Trametes cubensis</name>
    <dbReference type="NCBI Taxonomy" id="1111947"/>
    <lineage>
        <taxon>Eukaryota</taxon>
        <taxon>Fungi</taxon>
        <taxon>Dikarya</taxon>
        <taxon>Basidiomycota</taxon>
        <taxon>Agaricomycotina</taxon>
        <taxon>Agaricomycetes</taxon>
        <taxon>Polyporales</taxon>
        <taxon>Polyporaceae</taxon>
        <taxon>Trametes</taxon>
    </lineage>
</organism>
<keyword evidence="2" id="KW-0472">Membrane</keyword>
<evidence type="ECO:0000313" key="4">
    <source>
        <dbReference type="Proteomes" id="UP001215151"/>
    </source>
</evidence>
<evidence type="ECO:0000256" key="1">
    <source>
        <dbReference type="SAM" id="MobiDB-lite"/>
    </source>
</evidence>
<reference evidence="3" key="1">
    <citation type="submission" date="2022-11" db="EMBL/GenBank/DDBJ databases">
        <title>Genome Sequence of Cubamyces cubensis.</title>
        <authorList>
            <person name="Buettner E."/>
        </authorList>
    </citation>
    <scope>NUCLEOTIDE SEQUENCE</scope>
    <source>
        <strain evidence="3">MPL-01</strain>
    </source>
</reference>
<evidence type="ECO:0000256" key="2">
    <source>
        <dbReference type="SAM" id="Phobius"/>
    </source>
</evidence>